<dbReference type="EMBL" id="CP002456">
    <property type="protein sequence ID" value="ADU91238.1"/>
    <property type="molecule type" value="Genomic_DNA"/>
</dbReference>
<reference evidence="1 2" key="1">
    <citation type="journal article" date="2011" name="J. Bacteriol.">
        <title>Genome sequence of Taylorella equigenitalis MCE9, the causative agent of contagious equine metritis.</title>
        <authorList>
            <person name="Hebert L."/>
            <person name="Moumen B."/>
            <person name="Duquesne F."/>
            <person name="Breuil M.F."/>
            <person name="Laugier C."/>
            <person name="Batto J.M."/>
            <person name="Renault P."/>
            <person name="Petry S."/>
        </authorList>
    </citation>
    <scope>NUCLEOTIDE SEQUENCE [LARGE SCALE GENOMIC DNA]</scope>
    <source>
        <strain evidence="1 2">MCE9</strain>
    </source>
</reference>
<proteinExistence type="predicted"/>
<accession>A0A654KFN6</accession>
<name>A0A654KFN6_TAYEM</name>
<dbReference type="Proteomes" id="UP000007472">
    <property type="component" value="Chromosome"/>
</dbReference>
<sequence>MFKSAEDEALINTISSLSNSNIQTIGPELIFGKIYDYIGFNRIKEKMFRHMVISRLSFPLSKLKTTDYLHRYQNIDIDVNVIYRFLDKLESKYKYEVEQIAFNHTQRMVGGKISVVFYDMTTLHFESEDEDDLRRTGFSKVGKHTHPQIYLGLMVSCNGFAIGYDIYEGKTYEGNTLIPFIEAMSKKFSIGKPIVVAYYQIRILNI</sequence>
<organism evidence="1 2">
    <name type="scientific">Taylorella equigenitalis (strain MCE9)</name>
    <dbReference type="NCBI Taxonomy" id="937774"/>
    <lineage>
        <taxon>Bacteria</taxon>
        <taxon>Pseudomonadati</taxon>
        <taxon>Pseudomonadota</taxon>
        <taxon>Betaproteobacteria</taxon>
        <taxon>Burkholderiales</taxon>
        <taxon>Alcaligenaceae</taxon>
        <taxon>Taylorella</taxon>
    </lineage>
</organism>
<dbReference type="AlphaFoldDB" id="A0A654KFN6"/>
<evidence type="ECO:0000313" key="2">
    <source>
        <dbReference type="Proteomes" id="UP000007472"/>
    </source>
</evidence>
<gene>
    <name evidence="1" type="ordered locus">TEQUI_0290</name>
</gene>
<protein>
    <submittedName>
        <fullName evidence="1">Transposase</fullName>
    </submittedName>
</protein>
<dbReference type="KEGG" id="teq:TEQUI_0290"/>
<evidence type="ECO:0000313" key="1">
    <source>
        <dbReference type="EMBL" id="ADU91238.1"/>
    </source>
</evidence>